<evidence type="ECO:0000256" key="2">
    <source>
        <dbReference type="ARBA" id="ARBA00022679"/>
    </source>
</evidence>
<evidence type="ECO:0000256" key="1">
    <source>
        <dbReference type="ARBA" id="ARBA00022603"/>
    </source>
</evidence>
<dbReference type="Proteomes" id="UP000199545">
    <property type="component" value="Unassembled WGS sequence"/>
</dbReference>
<dbReference type="STRING" id="46223.SAMN05421852_1017"/>
<keyword evidence="1 4" id="KW-0489">Methyltransferase</keyword>
<gene>
    <name evidence="4" type="ORF">SAMN05421852_1017</name>
</gene>
<dbReference type="OrthoDB" id="9804312at2"/>
<dbReference type="PANTHER" id="PTHR43861:SF1">
    <property type="entry name" value="TRANS-ACONITATE 2-METHYLTRANSFERASE"/>
    <property type="match status" value="1"/>
</dbReference>
<proteinExistence type="predicted"/>
<dbReference type="RefSeq" id="WP_093226909.1">
    <property type="nucleotide sequence ID" value="NZ_FORR01000001.1"/>
</dbReference>
<dbReference type="EMBL" id="FORR01000001">
    <property type="protein sequence ID" value="SFI57479.1"/>
    <property type="molecule type" value="Genomic_DNA"/>
</dbReference>
<dbReference type="GO" id="GO:0032259">
    <property type="term" value="P:methylation"/>
    <property type="evidence" value="ECO:0007669"/>
    <property type="project" value="UniProtKB-KW"/>
</dbReference>
<dbReference type="Pfam" id="PF13649">
    <property type="entry name" value="Methyltransf_25"/>
    <property type="match status" value="1"/>
</dbReference>
<dbReference type="CDD" id="cd02440">
    <property type="entry name" value="AdoMet_MTases"/>
    <property type="match status" value="1"/>
</dbReference>
<dbReference type="SUPFAM" id="SSF53335">
    <property type="entry name" value="S-adenosyl-L-methionine-dependent methyltransferases"/>
    <property type="match status" value="1"/>
</dbReference>
<dbReference type="InterPro" id="IPR041698">
    <property type="entry name" value="Methyltransf_25"/>
</dbReference>
<sequence length="262" mass="30199">MEHNSMYDWPDYYDWTSTGLDHDVVYYVELAKRSGGPVLELGCGTGRCTLAIAREGIPVVGLDISAKMLERAQQKAQDFGLAHQVEWVEANMAQFDLDGRTFPLIIIPYRSFTHLLTVQDQLATLKRIHRHLTDDGLLAFNIFVPHLDQLIEIDGKYAFRGSFPVPGGLEEVEVYDYTELDSFHQTAYIIRYIEHFDGQGRSLARIKTDMRIRYTFPTELSHLLAVCGFKIEQRYGTFYRAPFDHRSEELIIEARKMVRRSG</sequence>
<protein>
    <submittedName>
        <fullName evidence="4">Methyltransferase domain-containing protein</fullName>
    </submittedName>
</protein>
<keyword evidence="5" id="KW-1185">Reference proteome</keyword>
<keyword evidence="2 4" id="KW-0808">Transferase</keyword>
<accession>A0A1I3JB93</accession>
<evidence type="ECO:0000313" key="5">
    <source>
        <dbReference type="Proteomes" id="UP000199545"/>
    </source>
</evidence>
<organism evidence="4 5">
    <name type="scientific">Thermoflavimicrobium dichotomicum</name>
    <dbReference type="NCBI Taxonomy" id="46223"/>
    <lineage>
        <taxon>Bacteria</taxon>
        <taxon>Bacillati</taxon>
        <taxon>Bacillota</taxon>
        <taxon>Bacilli</taxon>
        <taxon>Bacillales</taxon>
        <taxon>Thermoactinomycetaceae</taxon>
        <taxon>Thermoflavimicrobium</taxon>
    </lineage>
</organism>
<dbReference type="AlphaFoldDB" id="A0A1I3JB93"/>
<evidence type="ECO:0000259" key="3">
    <source>
        <dbReference type="Pfam" id="PF13649"/>
    </source>
</evidence>
<dbReference type="Gene3D" id="3.40.50.150">
    <property type="entry name" value="Vaccinia Virus protein VP39"/>
    <property type="match status" value="1"/>
</dbReference>
<dbReference type="PANTHER" id="PTHR43861">
    <property type="entry name" value="TRANS-ACONITATE 2-METHYLTRANSFERASE-RELATED"/>
    <property type="match status" value="1"/>
</dbReference>
<dbReference type="InterPro" id="IPR029063">
    <property type="entry name" value="SAM-dependent_MTases_sf"/>
</dbReference>
<reference evidence="4 5" key="1">
    <citation type="submission" date="2016-10" db="EMBL/GenBank/DDBJ databases">
        <authorList>
            <person name="de Groot N.N."/>
        </authorList>
    </citation>
    <scope>NUCLEOTIDE SEQUENCE [LARGE SCALE GENOMIC DNA]</scope>
    <source>
        <strain evidence="4 5">DSM 44778</strain>
    </source>
</reference>
<dbReference type="GO" id="GO:0008168">
    <property type="term" value="F:methyltransferase activity"/>
    <property type="evidence" value="ECO:0007669"/>
    <property type="project" value="UniProtKB-KW"/>
</dbReference>
<evidence type="ECO:0000313" key="4">
    <source>
        <dbReference type="EMBL" id="SFI57479.1"/>
    </source>
</evidence>
<feature type="domain" description="Methyltransferase" evidence="3">
    <location>
        <begin position="38"/>
        <end position="136"/>
    </location>
</feature>
<name>A0A1I3JB93_9BACL</name>